<gene>
    <name evidence="1" type="ORF">NP233_g12082</name>
</gene>
<dbReference type="Proteomes" id="UP001213000">
    <property type="component" value="Unassembled WGS sequence"/>
</dbReference>
<evidence type="ECO:0000313" key="1">
    <source>
        <dbReference type="EMBL" id="KAJ3555973.1"/>
    </source>
</evidence>
<sequence length="474" mass="54718">MDAIVVERRARNASEATTHALPAETLSQIFYEVSRGRFLTYPSPYRVPDVDYKLPNKYPLLAVCSKWRQVAYSSPTFWQDAVVAFDSPKKLKRVADILKLHLSNSGRLPLRIRFENCIFNASEFHSKGLVHPSVNGELARNLYRIEMLELNHYPPSMFKKWLDSLSHLSSIDKLQVGTDIGDDLDLRNNRSLASLSVQCFKSRILVRPDNIQDVFLYSIPMDRCVRLLFECRNLKTFCMRNPREAIDDISFLQQALVLPCLTELRWSVAVGDECESCLFRYLAVPALEHFALETEDAHNFRLSDDEDTDELQDFCERLPLSLRRLTINEYLTTDDKNVIKFFPKNLPVEHIELYCETEEWSEARDCASWLSGYYRADDGGLAKAFPKLTHLRITGAEWYPSTQLEEVLPFFDALQERIEPGEVFKLGVCMTTFMFERDMLPPDILIMVDTGALEIVDDSGRRFHEPFETPLSII</sequence>
<evidence type="ECO:0000313" key="2">
    <source>
        <dbReference type="Proteomes" id="UP001213000"/>
    </source>
</evidence>
<accession>A0AAD5VFL9</accession>
<proteinExistence type="predicted"/>
<name>A0AAD5VFL9_9AGAR</name>
<dbReference type="InterPro" id="IPR032675">
    <property type="entry name" value="LRR_dom_sf"/>
</dbReference>
<comment type="caution">
    <text evidence="1">The sequence shown here is derived from an EMBL/GenBank/DDBJ whole genome shotgun (WGS) entry which is preliminary data.</text>
</comment>
<keyword evidence="2" id="KW-1185">Reference proteome</keyword>
<dbReference type="Gene3D" id="3.80.10.10">
    <property type="entry name" value="Ribonuclease Inhibitor"/>
    <property type="match status" value="1"/>
</dbReference>
<reference evidence="1" key="1">
    <citation type="submission" date="2022-07" db="EMBL/GenBank/DDBJ databases">
        <title>Genome Sequence of Leucocoprinus birnbaumii.</title>
        <authorList>
            <person name="Buettner E."/>
        </authorList>
    </citation>
    <scope>NUCLEOTIDE SEQUENCE</scope>
    <source>
        <strain evidence="1">VT141</strain>
    </source>
</reference>
<organism evidence="1 2">
    <name type="scientific">Leucocoprinus birnbaumii</name>
    <dbReference type="NCBI Taxonomy" id="56174"/>
    <lineage>
        <taxon>Eukaryota</taxon>
        <taxon>Fungi</taxon>
        <taxon>Dikarya</taxon>
        <taxon>Basidiomycota</taxon>
        <taxon>Agaricomycotina</taxon>
        <taxon>Agaricomycetes</taxon>
        <taxon>Agaricomycetidae</taxon>
        <taxon>Agaricales</taxon>
        <taxon>Agaricineae</taxon>
        <taxon>Agaricaceae</taxon>
        <taxon>Leucocoprinus</taxon>
    </lineage>
</organism>
<evidence type="ECO:0008006" key="3">
    <source>
        <dbReference type="Google" id="ProtNLM"/>
    </source>
</evidence>
<protein>
    <recommendedName>
        <fullName evidence="3">F-box domain-containing protein</fullName>
    </recommendedName>
</protein>
<dbReference type="AlphaFoldDB" id="A0AAD5VFL9"/>
<dbReference type="EMBL" id="JANIEX010001625">
    <property type="protein sequence ID" value="KAJ3555973.1"/>
    <property type="molecule type" value="Genomic_DNA"/>
</dbReference>